<name>A0A1H8YQL4_9PSEU</name>
<evidence type="ECO:0000313" key="2">
    <source>
        <dbReference type="Proteomes" id="UP000198582"/>
    </source>
</evidence>
<dbReference type="Proteomes" id="UP000198582">
    <property type="component" value="Unassembled WGS sequence"/>
</dbReference>
<reference evidence="1 2" key="1">
    <citation type="submission" date="2016-10" db="EMBL/GenBank/DDBJ databases">
        <authorList>
            <person name="de Groot N.N."/>
        </authorList>
    </citation>
    <scope>NUCLEOTIDE SEQUENCE [LARGE SCALE GENOMIC DNA]</scope>
    <source>
        <strain evidence="1 2">DSM 44993</strain>
    </source>
</reference>
<dbReference type="OrthoDB" id="9908539at2"/>
<organism evidence="1 2">
    <name type="scientific">Amycolatopsis saalfeldensis</name>
    <dbReference type="NCBI Taxonomy" id="394193"/>
    <lineage>
        <taxon>Bacteria</taxon>
        <taxon>Bacillati</taxon>
        <taxon>Actinomycetota</taxon>
        <taxon>Actinomycetes</taxon>
        <taxon>Pseudonocardiales</taxon>
        <taxon>Pseudonocardiaceae</taxon>
        <taxon>Amycolatopsis</taxon>
    </lineage>
</organism>
<proteinExistence type="predicted"/>
<evidence type="ECO:0000313" key="1">
    <source>
        <dbReference type="EMBL" id="SEP53658.1"/>
    </source>
</evidence>
<keyword evidence="2" id="KW-1185">Reference proteome</keyword>
<dbReference type="EMBL" id="FOEF01000029">
    <property type="protein sequence ID" value="SEP53658.1"/>
    <property type="molecule type" value="Genomic_DNA"/>
</dbReference>
<dbReference type="RefSeq" id="WP_091628465.1">
    <property type="nucleotide sequence ID" value="NZ_FOEF01000029.1"/>
</dbReference>
<gene>
    <name evidence="1" type="ORF">SAMN04489732_129104</name>
</gene>
<protein>
    <submittedName>
        <fullName evidence="1">Uncharacterized protein</fullName>
    </submittedName>
</protein>
<sequence length="124" mass="14040">MQFDDHLAARASDSEPATYVTQHLLAFWDDQSRQHLGDVLIGWLETQDSAGDAASKWKILQRRLGYPVKLADLIERFRDPNGREIVVDARLENALAHLRSARGHEGADFLNRLYASTVVRALSR</sequence>
<accession>A0A1H8YQL4</accession>
<dbReference type="AlphaFoldDB" id="A0A1H8YQL4"/>